<accession>A0A0N5BX44</accession>
<name>A0A0N5BX44_STREA</name>
<dbReference type="WBParaSite" id="SPAL_0001038000.1">
    <property type="protein sequence ID" value="SPAL_0001038000.1"/>
    <property type="gene ID" value="SPAL_0001038000"/>
</dbReference>
<feature type="coiled-coil region" evidence="1">
    <location>
        <begin position="66"/>
        <end position="115"/>
    </location>
</feature>
<protein>
    <submittedName>
        <fullName evidence="3">Transposase</fullName>
    </submittedName>
</protein>
<organism evidence="2 3">
    <name type="scientific">Strongyloides papillosus</name>
    <name type="common">Intestinal threadworm</name>
    <dbReference type="NCBI Taxonomy" id="174720"/>
    <lineage>
        <taxon>Eukaryota</taxon>
        <taxon>Metazoa</taxon>
        <taxon>Ecdysozoa</taxon>
        <taxon>Nematoda</taxon>
        <taxon>Chromadorea</taxon>
        <taxon>Rhabditida</taxon>
        <taxon>Tylenchina</taxon>
        <taxon>Panagrolaimomorpha</taxon>
        <taxon>Strongyloidoidea</taxon>
        <taxon>Strongyloididae</taxon>
        <taxon>Strongyloides</taxon>
    </lineage>
</organism>
<dbReference type="AlphaFoldDB" id="A0A0N5BX44"/>
<sequence length="121" mass="14140">MKSITSEVEKNVKIAIQSSDFPSILVDKVKEVKPRADENEVRDLAKTAVNAIIEHKFRSHKEIYEMSEIEDKRKKLRNESKRFKVKESNYPSADAKFLSVLYDKLQEDIERLENQLSSLKK</sequence>
<evidence type="ECO:0000313" key="3">
    <source>
        <dbReference type="WBParaSite" id="SPAL_0001038000.1"/>
    </source>
</evidence>
<keyword evidence="1" id="KW-0175">Coiled coil</keyword>
<keyword evidence="2" id="KW-1185">Reference proteome</keyword>
<evidence type="ECO:0000256" key="1">
    <source>
        <dbReference type="SAM" id="Coils"/>
    </source>
</evidence>
<proteinExistence type="predicted"/>
<reference evidence="3" key="1">
    <citation type="submission" date="2017-02" db="UniProtKB">
        <authorList>
            <consortium name="WormBaseParasite"/>
        </authorList>
    </citation>
    <scope>IDENTIFICATION</scope>
</reference>
<evidence type="ECO:0000313" key="2">
    <source>
        <dbReference type="Proteomes" id="UP000046392"/>
    </source>
</evidence>
<dbReference type="Proteomes" id="UP000046392">
    <property type="component" value="Unplaced"/>
</dbReference>